<reference evidence="2" key="1">
    <citation type="journal article" date="2015" name="Nature">
        <title>Complex archaea that bridge the gap between prokaryotes and eukaryotes.</title>
        <authorList>
            <person name="Spang A."/>
            <person name="Saw J.H."/>
            <person name="Jorgensen S.L."/>
            <person name="Zaremba-Niedzwiedzka K."/>
            <person name="Martijn J."/>
            <person name="Lind A.E."/>
            <person name="van Eijk R."/>
            <person name="Schleper C."/>
            <person name="Guy L."/>
            <person name="Ettema T.J."/>
        </authorList>
    </citation>
    <scope>NUCLEOTIDE SEQUENCE</scope>
</reference>
<sequence length="897" mass="103178">MDNDKRLIDDIFPLLETNMACKKEIPVTQKHPRALHVWPARMVLAASRAVLIATLLKSPKSKKKKKELSDQIGSILRWKSEFNETTKILRKKIIEEYGVPPKIIDFFAGSGSIILEALRMGGDCVASDLNPVAWLIEKCTLEFPFLLSEEKIELPKKRKTLDYKNLTSVKHDLASHVDFWQNWVFKKTKNDLIQFFPKFNDNNISVFFWARTVPCEDPSCKAKVPLVKMMKLNNSKNNKITRKLVVDKKNREIKFEVMSSEQIEKGTVEGAKAFCPLHPTPIGIEDVHIKNCGKNNMMDYQLTAIRMDNGNYYSPPDYIDIMCNVDERLKSIENEIPFGIPKEKLEPSLGYRVQLYGMDRWDMLFTNRQMLAILTFLKYIRKSINFMKSYPKKWKEAIMSYLATILDKFVNRMTTLCIWNTNGTKIEQTLAQNTLPIVWDFPESNPFISGSGSWESAAKYVIGSLKYLLITAKNKKPAKVLKRDASDLSSFSSELNKFDLVFLDPPYYNAIGYAGLSDLFYIFARRILFDVFPEVFKQKLSPKDNEIIMYSVKGIKTKDEAKAFYQEKLTQAFKTAHEVLKKSGRMVVVFAQKDPEAWISIIEAIINTGFVVTSSWPIQTSKKGGRRNFGRSSLGSTIWIVCKKRLEKKIGDYRSVMKELKDKIKMKLRTFWDNGIVGPDLLWAAVGPALESYSLYDTVEKAGGSEYTVNDFLKEVRKLTSEFVLYQVLHEKTTEKLDDITRYYLIHRQNFEFSKAPDGECILLAQGLNLELNILKKDYNILEGSSGSGFKLISYEKRKKIVYDISYDAPLIDKLHQLMIRWKSGDINSAAEMVETLNLQDDDLFWTVAQAICEMIEDLKDSERILLEGLLNWGRPGIKITTPKKQKAIDDYVKKTK</sequence>
<dbReference type="Gene3D" id="3.40.50.150">
    <property type="entry name" value="Vaccinia Virus protein VP39"/>
    <property type="match status" value="2"/>
</dbReference>
<dbReference type="GO" id="GO:0032259">
    <property type="term" value="P:methylation"/>
    <property type="evidence" value="ECO:0007669"/>
    <property type="project" value="InterPro"/>
</dbReference>
<accession>A0A0F9P9T0</accession>
<dbReference type="InterPro" id="IPR029063">
    <property type="entry name" value="SAM-dependent_MTases_sf"/>
</dbReference>
<dbReference type="GO" id="GO:0008168">
    <property type="term" value="F:methyltransferase activity"/>
    <property type="evidence" value="ECO:0007669"/>
    <property type="project" value="InterPro"/>
</dbReference>
<organism evidence="2">
    <name type="scientific">marine sediment metagenome</name>
    <dbReference type="NCBI Taxonomy" id="412755"/>
    <lineage>
        <taxon>unclassified sequences</taxon>
        <taxon>metagenomes</taxon>
        <taxon>ecological metagenomes</taxon>
    </lineage>
</organism>
<dbReference type="AlphaFoldDB" id="A0A0F9P9T0"/>
<comment type="caution">
    <text evidence="2">The sequence shown here is derived from an EMBL/GenBank/DDBJ whole genome shotgun (WGS) entry which is preliminary data.</text>
</comment>
<dbReference type="InterPro" id="IPR009537">
    <property type="entry name" value="DUF1156"/>
</dbReference>
<gene>
    <name evidence="2" type="ORF">LCGC14_0870140</name>
</gene>
<protein>
    <recommendedName>
        <fullName evidence="1">DUF1156 domain-containing protein</fullName>
    </recommendedName>
</protein>
<dbReference type="PROSITE" id="PS00092">
    <property type="entry name" value="N6_MTASE"/>
    <property type="match status" value="1"/>
</dbReference>
<feature type="domain" description="DUF1156" evidence="1">
    <location>
        <begin position="12"/>
        <end position="65"/>
    </location>
</feature>
<name>A0A0F9P9T0_9ZZZZ</name>
<dbReference type="Pfam" id="PF06634">
    <property type="entry name" value="DUF1156"/>
    <property type="match status" value="1"/>
</dbReference>
<evidence type="ECO:0000313" key="2">
    <source>
        <dbReference type="EMBL" id="KKN26894.1"/>
    </source>
</evidence>
<dbReference type="EMBL" id="LAZR01002685">
    <property type="protein sequence ID" value="KKN26894.1"/>
    <property type="molecule type" value="Genomic_DNA"/>
</dbReference>
<dbReference type="InterPro" id="IPR002052">
    <property type="entry name" value="DNA_methylase_N6_adenine_CS"/>
</dbReference>
<proteinExistence type="predicted"/>
<dbReference type="GO" id="GO:0003676">
    <property type="term" value="F:nucleic acid binding"/>
    <property type="evidence" value="ECO:0007669"/>
    <property type="project" value="InterPro"/>
</dbReference>
<evidence type="ECO:0000259" key="1">
    <source>
        <dbReference type="Pfam" id="PF06634"/>
    </source>
</evidence>
<dbReference type="SUPFAM" id="SSF53335">
    <property type="entry name" value="S-adenosyl-L-methionine-dependent methyltransferases"/>
    <property type="match status" value="2"/>
</dbReference>